<dbReference type="EMBL" id="CAJJDP010000028">
    <property type="protein sequence ID" value="CAD8153943.1"/>
    <property type="molecule type" value="Genomic_DNA"/>
</dbReference>
<protein>
    <submittedName>
        <fullName evidence="1">Uncharacterized protein</fullName>
    </submittedName>
</protein>
<evidence type="ECO:0000313" key="1">
    <source>
        <dbReference type="EMBL" id="CAD8153943.1"/>
    </source>
</evidence>
<comment type="caution">
    <text evidence="1">The sequence shown here is derived from an EMBL/GenBank/DDBJ whole genome shotgun (WGS) entry which is preliminary data.</text>
</comment>
<name>A0A8S1TPP7_PAROT</name>
<accession>A0A8S1TPP7</accession>
<evidence type="ECO:0000313" key="2">
    <source>
        <dbReference type="Proteomes" id="UP000683925"/>
    </source>
</evidence>
<organism evidence="1 2">
    <name type="scientific">Paramecium octaurelia</name>
    <dbReference type="NCBI Taxonomy" id="43137"/>
    <lineage>
        <taxon>Eukaryota</taxon>
        <taxon>Sar</taxon>
        <taxon>Alveolata</taxon>
        <taxon>Ciliophora</taxon>
        <taxon>Intramacronucleata</taxon>
        <taxon>Oligohymenophorea</taxon>
        <taxon>Peniculida</taxon>
        <taxon>Parameciidae</taxon>
        <taxon>Paramecium</taxon>
    </lineage>
</organism>
<gene>
    <name evidence="1" type="ORF">POCTA_138.1.T0280281</name>
</gene>
<proteinExistence type="predicted"/>
<dbReference type="AlphaFoldDB" id="A0A8S1TPP7"/>
<reference evidence="1" key="1">
    <citation type="submission" date="2021-01" db="EMBL/GenBank/DDBJ databases">
        <authorList>
            <consortium name="Genoscope - CEA"/>
            <person name="William W."/>
        </authorList>
    </citation>
    <scope>NUCLEOTIDE SEQUENCE</scope>
</reference>
<sequence>MIALIKSMLVVTKISLYFQYLLIPTQQININVKPTPANI</sequence>
<dbReference type="Proteomes" id="UP000683925">
    <property type="component" value="Unassembled WGS sequence"/>
</dbReference>
<keyword evidence="2" id="KW-1185">Reference proteome</keyword>